<dbReference type="AlphaFoldDB" id="A0A015JJR6"/>
<gene>
    <name evidence="1" type="ORF">RirG_093680</name>
</gene>
<evidence type="ECO:0000313" key="1">
    <source>
        <dbReference type="EMBL" id="EXX69722.1"/>
    </source>
</evidence>
<name>A0A015JJR6_RHIIW</name>
<proteinExistence type="predicted"/>
<organism evidence="1 2">
    <name type="scientific">Rhizophagus irregularis (strain DAOM 197198w)</name>
    <name type="common">Glomus intraradices</name>
    <dbReference type="NCBI Taxonomy" id="1432141"/>
    <lineage>
        <taxon>Eukaryota</taxon>
        <taxon>Fungi</taxon>
        <taxon>Fungi incertae sedis</taxon>
        <taxon>Mucoromycota</taxon>
        <taxon>Glomeromycotina</taxon>
        <taxon>Glomeromycetes</taxon>
        <taxon>Glomerales</taxon>
        <taxon>Glomeraceae</taxon>
        <taxon>Rhizophagus</taxon>
    </lineage>
</organism>
<accession>A0A015JJR6</accession>
<sequence length="201" mass="23208">MDQLIDSSNDTSVSHPSIDLSNYTSLSLPSINLSNNTSLSYPPIDQTKELISLNYLTQNTLKSEVKKCTECNKEENFANEMHVIRHPYHKEATVTLSGNKVIDDFIISILSNRTNYKHKRLVNLEFVPYERFKNIKFIAEGGFSKIYKATWIDGPLTSKWDYEKKEFIRKGRKTVALKELNNSKNIESKELNEVQYHLVNS</sequence>
<dbReference type="EMBL" id="JEMT01016790">
    <property type="protein sequence ID" value="EXX69722.1"/>
    <property type="molecule type" value="Genomic_DNA"/>
</dbReference>
<reference evidence="1 2" key="1">
    <citation type="submission" date="2014-02" db="EMBL/GenBank/DDBJ databases">
        <title>Single nucleus genome sequencing reveals high similarity among nuclei of an endomycorrhizal fungus.</title>
        <authorList>
            <person name="Lin K."/>
            <person name="Geurts R."/>
            <person name="Zhang Z."/>
            <person name="Limpens E."/>
            <person name="Saunders D.G."/>
            <person name="Mu D."/>
            <person name="Pang E."/>
            <person name="Cao H."/>
            <person name="Cha H."/>
            <person name="Lin T."/>
            <person name="Zhou Q."/>
            <person name="Shang Y."/>
            <person name="Li Y."/>
            <person name="Ivanov S."/>
            <person name="Sharma T."/>
            <person name="Velzen R.V."/>
            <person name="Ruijter N.D."/>
            <person name="Aanen D.K."/>
            <person name="Win J."/>
            <person name="Kamoun S."/>
            <person name="Bisseling T."/>
            <person name="Huang S."/>
        </authorList>
    </citation>
    <scope>NUCLEOTIDE SEQUENCE [LARGE SCALE GENOMIC DNA]</scope>
    <source>
        <strain evidence="2">DAOM197198w</strain>
    </source>
</reference>
<dbReference type="HOGENOM" id="CLU_000288_7_17_1"/>
<dbReference type="Proteomes" id="UP000022910">
    <property type="component" value="Unassembled WGS sequence"/>
</dbReference>
<dbReference type="OrthoDB" id="2384175at2759"/>
<evidence type="ECO:0000313" key="2">
    <source>
        <dbReference type="Proteomes" id="UP000022910"/>
    </source>
</evidence>
<protein>
    <recommendedName>
        <fullName evidence="3">Protein kinase domain-containing protein</fullName>
    </recommendedName>
</protein>
<evidence type="ECO:0008006" key="3">
    <source>
        <dbReference type="Google" id="ProtNLM"/>
    </source>
</evidence>
<comment type="caution">
    <text evidence="1">The sequence shown here is derived from an EMBL/GenBank/DDBJ whole genome shotgun (WGS) entry which is preliminary data.</text>
</comment>
<dbReference type="SUPFAM" id="SSF56112">
    <property type="entry name" value="Protein kinase-like (PK-like)"/>
    <property type="match status" value="1"/>
</dbReference>
<dbReference type="InterPro" id="IPR011009">
    <property type="entry name" value="Kinase-like_dom_sf"/>
</dbReference>
<dbReference type="STRING" id="1432141.A0A015JJR6"/>
<keyword evidence="2" id="KW-1185">Reference proteome</keyword>